<dbReference type="Proteomes" id="UP001497497">
    <property type="component" value="Unassembled WGS sequence"/>
</dbReference>
<proteinExistence type="predicted"/>
<comment type="caution">
    <text evidence="1">The sequence shown here is derived from an EMBL/GenBank/DDBJ whole genome shotgun (WGS) entry which is preliminary data.</text>
</comment>
<accession>A0AAV2HRC5</accession>
<keyword evidence="2" id="KW-1185">Reference proteome</keyword>
<feature type="non-terminal residue" evidence="1">
    <location>
        <position position="1"/>
    </location>
</feature>
<name>A0AAV2HRC5_LYMST</name>
<organism evidence="1 2">
    <name type="scientific">Lymnaea stagnalis</name>
    <name type="common">Great pond snail</name>
    <name type="synonym">Helix stagnalis</name>
    <dbReference type="NCBI Taxonomy" id="6523"/>
    <lineage>
        <taxon>Eukaryota</taxon>
        <taxon>Metazoa</taxon>
        <taxon>Spiralia</taxon>
        <taxon>Lophotrochozoa</taxon>
        <taxon>Mollusca</taxon>
        <taxon>Gastropoda</taxon>
        <taxon>Heterobranchia</taxon>
        <taxon>Euthyneura</taxon>
        <taxon>Panpulmonata</taxon>
        <taxon>Hygrophila</taxon>
        <taxon>Lymnaeoidea</taxon>
        <taxon>Lymnaeidae</taxon>
        <taxon>Lymnaea</taxon>
    </lineage>
</organism>
<protein>
    <submittedName>
        <fullName evidence="1">Uncharacterized protein</fullName>
    </submittedName>
</protein>
<evidence type="ECO:0000313" key="2">
    <source>
        <dbReference type="Proteomes" id="UP001497497"/>
    </source>
</evidence>
<gene>
    <name evidence="1" type="ORF">GSLYS_00008641001</name>
</gene>
<reference evidence="1 2" key="1">
    <citation type="submission" date="2024-04" db="EMBL/GenBank/DDBJ databases">
        <authorList>
            <consortium name="Genoscope - CEA"/>
            <person name="William W."/>
        </authorList>
    </citation>
    <scope>NUCLEOTIDE SEQUENCE [LARGE SCALE GENOMIC DNA]</scope>
</reference>
<dbReference type="EMBL" id="CAXITT010000179">
    <property type="protein sequence ID" value="CAL1534681.1"/>
    <property type="molecule type" value="Genomic_DNA"/>
</dbReference>
<evidence type="ECO:0000313" key="1">
    <source>
        <dbReference type="EMBL" id="CAL1534681.1"/>
    </source>
</evidence>
<sequence>ANSAPTAITPASTKRRKAPVNNDNTVQHTLLNQHTALPQTTFKKQYRAPPSTMALQQSIGPAIKLSEANSVDQSQLAAAQTINVDIQNISYLGKNIIGTNTGTLAMAPISQSLEGSKLLSAVSLASFIRNLPISAVVPPVVSLAPTQITMAPSSQGSTTPVSSSLLTNQLRPALNANLLFTNTSKSEANQLTTVPLSNNTARIATLLAAPSPHLHKGVLKPTSSLPNSSSCQIVASPSSSTLTLHDNMKTMTLTPTLLPISLNNGSLSNSSNSSGTQLRFFTPFSHNSVMAASLGNGQTMLPAMLQLGASGQVLLQNLIPAQHVPHHQLLGQPIMVMTTPGASYNVTSAGGTTTTVSSPSTVL</sequence>
<dbReference type="AlphaFoldDB" id="A0AAV2HRC5"/>